<dbReference type="PANTHER" id="PTHR43244:SF2">
    <property type="entry name" value="CONSERVED HYPOTHETICAL ALANINE AND PROLINE-RICH PROTEIN"/>
    <property type="match status" value="1"/>
</dbReference>
<dbReference type="SUPFAM" id="SSF51679">
    <property type="entry name" value="Bacterial luciferase-like"/>
    <property type="match status" value="1"/>
</dbReference>
<protein>
    <submittedName>
        <fullName evidence="2">F420-dependent oxidoreductase</fullName>
    </submittedName>
</protein>
<feature type="domain" description="Luciferase-like" evidence="1">
    <location>
        <begin position="10"/>
        <end position="307"/>
    </location>
</feature>
<dbReference type="InterPro" id="IPR050564">
    <property type="entry name" value="F420-G6PD/mer"/>
</dbReference>
<dbReference type="Proteomes" id="UP000051017">
    <property type="component" value="Unassembled WGS sequence"/>
</dbReference>
<dbReference type="InterPro" id="IPR036661">
    <property type="entry name" value="Luciferase-like_sf"/>
</dbReference>
<dbReference type="NCBIfam" id="TIGR03617">
    <property type="entry name" value="F420_MSMEG_2256"/>
    <property type="match status" value="1"/>
</dbReference>
<dbReference type="InterPro" id="IPR019919">
    <property type="entry name" value="Lucif-like_OxRdtase_MSMEG_2256"/>
</dbReference>
<dbReference type="GO" id="GO:0016705">
    <property type="term" value="F:oxidoreductase activity, acting on paired donors, with incorporation or reduction of molecular oxygen"/>
    <property type="evidence" value="ECO:0007669"/>
    <property type="project" value="InterPro"/>
</dbReference>
<sequence>MKLDGGIPSSLHNAASSAQDLERAGYTGGWTAETSHDPFLPLLLAAEHTSTLEIGTSIAVAFARNPMTLANTAWDLQSYSKGRFILGLGSQIKPHITKRFSMEWSHPAPRMREMVLAIRAIWNTWITGAPLEFRGEFYQHTLMTPFFAPDKKDLGDFGVPKIFLAGVGEMMTEVAGEVCDGFICHGFTTEKYLREVTLPALHRGRAKAGKTMDGFEIVGPSFVVTGNSANEMQQAAAGTRQQIAFYGSTPAYSGVLELHGWNDLQPQLNALSKQGKWVEMGDLITDEILNTFAVVGEPETIAPELTKRYGDVIQRLSFYAPYSSDQSRWAQVIADIKSV</sequence>
<dbReference type="CDD" id="cd01097">
    <property type="entry name" value="Tetrahydromethanopterin_reductase"/>
    <property type="match status" value="1"/>
</dbReference>
<reference evidence="2 3" key="1">
    <citation type="submission" date="2015-10" db="EMBL/GenBank/DDBJ databases">
        <title>Metagenome-Assembled Genomes uncover a global brackish microbiome.</title>
        <authorList>
            <person name="Hugerth L.W."/>
            <person name="Larsson J."/>
            <person name="Alneberg J."/>
            <person name="Lindh M.V."/>
            <person name="Legrand C."/>
            <person name="Pinhassi J."/>
            <person name="Andersson A.F."/>
        </authorList>
    </citation>
    <scope>NUCLEOTIDE SEQUENCE [LARGE SCALE GENOMIC DNA]</scope>
    <source>
        <strain evidence="2">BACL6 MAG-120924-bin43</strain>
    </source>
</reference>
<evidence type="ECO:0000259" key="1">
    <source>
        <dbReference type="Pfam" id="PF00296"/>
    </source>
</evidence>
<dbReference type="PANTHER" id="PTHR43244">
    <property type="match status" value="1"/>
</dbReference>
<dbReference type="Pfam" id="PF00296">
    <property type="entry name" value="Bac_luciferase"/>
    <property type="match status" value="1"/>
</dbReference>
<evidence type="ECO:0000313" key="3">
    <source>
        <dbReference type="Proteomes" id="UP000051017"/>
    </source>
</evidence>
<organism evidence="2 3">
    <name type="scientific">Acidimicrobiia bacterium BACL6 MAG-120924-bin43</name>
    <dbReference type="NCBI Taxonomy" id="1655583"/>
    <lineage>
        <taxon>Bacteria</taxon>
        <taxon>Bacillati</taxon>
        <taxon>Actinomycetota</taxon>
        <taxon>Acidimicrobiia</taxon>
        <taxon>acIV cluster</taxon>
    </lineage>
</organism>
<dbReference type="AlphaFoldDB" id="A0A0R2Q8C8"/>
<proteinExistence type="predicted"/>
<gene>
    <name evidence="2" type="ORF">ABR75_01275</name>
</gene>
<dbReference type="Gene3D" id="3.20.20.30">
    <property type="entry name" value="Luciferase-like domain"/>
    <property type="match status" value="1"/>
</dbReference>
<name>A0A0R2Q8C8_9ACTN</name>
<dbReference type="EMBL" id="LIBJ01000289">
    <property type="protein sequence ID" value="KRO46454.1"/>
    <property type="molecule type" value="Genomic_DNA"/>
</dbReference>
<dbReference type="InterPro" id="IPR011251">
    <property type="entry name" value="Luciferase-like_dom"/>
</dbReference>
<comment type="caution">
    <text evidence="2">The sequence shown here is derived from an EMBL/GenBank/DDBJ whole genome shotgun (WGS) entry which is preliminary data.</text>
</comment>
<accession>A0A0R2Q8C8</accession>
<evidence type="ECO:0000313" key="2">
    <source>
        <dbReference type="EMBL" id="KRO46454.1"/>
    </source>
</evidence>